<comment type="cofactor">
    <cofactor evidence="1">
        <name>pyridoxal 5'-phosphate</name>
        <dbReference type="ChEBI" id="CHEBI:597326"/>
    </cofactor>
</comment>
<dbReference type="Proteomes" id="UP000536624">
    <property type="component" value="Unassembled WGS sequence"/>
</dbReference>
<evidence type="ECO:0000256" key="11">
    <source>
        <dbReference type="ARBA" id="ARBA00030665"/>
    </source>
</evidence>
<feature type="region of interest" description="Disordered" evidence="14">
    <location>
        <begin position="407"/>
        <end position="473"/>
    </location>
</feature>
<evidence type="ECO:0000256" key="8">
    <source>
        <dbReference type="ARBA" id="ARBA00022679"/>
    </source>
</evidence>
<dbReference type="InterPro" id="IPR004637">
    <property type="entry name" value="Dat"/>
</dbReference>
<comment type="caution">
    <text evidence="15">The sequence shown here is derived from an EMBL/GenBank/DDBJ whole genome shotgun (WGS) entry which is preliminary data.</text>
</comment>
<dbReference type="InterPro" id="IPR015421">
    <property type="entry name" value="PyrdxlP-dep_Trfase_major"/>
</dbReference>
<evidence type="ECO:0000313" key="16">
    <source>
        <dbReference type="Proteomes" id="UP000536624"/>
    </source>
</evidence>
<evidence type="ECO:0000256" key="1">
    <source>
        <dbReference type="ARBA" id="ARBA00001933"/>
    </source>
</evidence>
<dbReference type="AlphaFoldDB" id="A0A7X5XA78"/>
<comment type="pathway">
    <text evidence="3">Amine and polyamine biosynthesis; ectoine biosynthesis; L-ectoine from L-aspartate 4-semialdehyde: step 1/3.</text>
</comment>
<evidence type="ECO:0000256" key="7">
    <source>
        <dbReference type="ARBA" id="ARBA00022576"/>
    </source>
</evidence>
<name>A0A7X5XA78_STRMQ</name>
<accession>A0A7X5XA78</accession>
<evidence type="ECO:0000256" key="4">
    <source>
        <dbReference type="ARBA" id="ARBA00008954"/>
    </source>
</evidence>
<dbReference type="InterPro" id="IPR005814">
    <property type="entry name" value="Aminotrans_3"/>
</dbReference>
<dbReference type="RefSeq" id="WP_390872280.1">
    <property type="nucleotide sequence ID" value="NZ_JAALLH010000001.1"/>
</dbReference>
<comment type="function">
    <text evidence="2">Catalyzes reversively the conversion of L-aspartate beta-semialdehyde (ASA) to L-2,4-diaminobutyrate (DABA) by transamination with L-glutamate.</text>
</comment>
<dbReference type="Pfam" id="PF00202">
    <property type="entry name" value="Aminotran_3"/>
    <property type="match status" value="1"/>
</dbReference>
<sequence length="569" mass="57890">MAVTQLPPMALAAVPGDGGATQGILRRQALRESAARTYARALPIVPVRARGMTVEGADGRRYLDCLSGAGALALGHNHPVVLDAIRTVLDSEAPLQVLDLATPVKDAFTDELFATLPPGLASRARVQFCGPAGTDAVEAALKLVRTATGRDGLLAFSGAYHGMTAGALAASGGAPADGVMAAGVAAAGVTRLPFPYDYRCPFGVGGERGAELAAHWAEKLLDDPKGGAPHPAGMILEPVQGEGGVIPAPDGWLRRMREITAARSIPLIADEVQTGVGRTGAFWAVDHSGVEPDVMVLSKAIGGGLPLAVVVYREDLDVWPPGAHAGTFRGNQLAMAAGAATLAHVRQNNLAERAATVGGRMLERLRRFAAGRPQIGDVRGRGLMIGVELVAPEAGFAAGAGVAPTGAGPVANPDHEEAPGGTTRYEASPGEVSPYEASPGGGAPYEASPGGGAPYEASPGGGAPHEASPGGAARYADAVRTAAPPAAPALAAAVQQECLRRGLIVELGGRHGAVIRLLPPLTITDEQTEAVLDRLTDALDASIRTAGTHSRELPPTAAPFVPPSTGDHR</sequence>
<feature type="compositionally biased region" description="Gly residues" evidence="14">
    <location>
        <begin position="439"/>
        <end position="463"/>
    </location>
</feature>
<evidence type="ECO:0000256" key="12">
    <source>
        <dbReference type="ARBA" id="ARBA00031476"/>
    </source>
</evidence>
<dbReference type="InterPro" id="IPR015424">
    <property type="entry name" value="PyrdxlP-dep_Trfase"/>
</dbReference>
<evidence type="ECO:0000313" key="15">
    <source>
        <dbReference type="EMBL" id="NIY68755.1"/>
    </source>
</evidence>
<evidence type="ECO:0000256" key="13">
    <source>
        <dbReference type="ARBA" id="ARBA00049111"/>
    </source>
</evidence>
<dbReference type="SUPFAM" id="SSF53383">
    <property type="entry name" value="PLP-dependent transferases"/>
    <property type="match status" value="2"/>
</dbReference>
<evidence type="ECO:0000256" key="2">
    <source>
        <dbReference type="ARBA" id="ARBA00002189"/>
    </source>
</evidence>
<dbReference type="Gene3D" id="3.90.1150.10">
    <property type="entry name" value="Aspartate Aminotransferase, domain 1"/>
    <property type="match status" value="2"/>
</dbReference>
<dbReference type="CDD" id="cd00610">
    <property type="entry name" value="OAT_like"/>
    <property type="match status" value="1"/>
</dbReference>
<keyword evidence="8" id="KW-0808">Transferase</keyword>
<dbReference type="PROSITE" id="PS00600">
    <property type="entry name" value="AA_TRANSFER_CLASS_3"/>
    <property type="match status" value="1"/>
</dbReference>
<dbReference type="EMBL" id="JAALLH010000001">
    <property type="protein sequence ID" value="NIY68755.1"/>
    <property type="molecule type" value="Genomic_DNA"/>
</dbReference>
<protein>
    <recommendedName>
        <fullName evidence="6">Diaminobutyrate--2-oxoglutarate transaminase</fullName>
        <ecNumber evidence="5">2.6.1.76</ecNumber>
    </recommendedName>
    <alternativeName>
        <fullName evidence="11">DABA aminotransferase</fullName>
    </alternativeName>
    <alternativeName>
        <fullName evidence="12">Diaminobutyrate--2-oxoglutarate aminotransferase</fullName>
    </alternativeName>
    <alternativeName>
        <fullName evidence="10">L-2,4-diaminobutyric acid transaminase</fullName>
    </alternativeName>
</protein>
<keyword evidence="7" id="KW-0032">Aminotransferase</keyword>
<evidence type="ECO:0000256" key="14">
    <source>
        <dbReference type="SAM" id="MobiDB-lite"/>
    </source>
</evidence>
<evidence type="ECO:0000256" key="3">
    <source>
        <dbReference type="ARBA" id="ARBA00004946"/>
    </source>
</evidence>
<dbReference type="NCBIfam" id="TIGR00709">
    <property type="entry name" value="dat"/>
    <property type="match status" value="1"/>
</dbReference>
<comment type="similarity">
    <text evidence="4">Belongs to the class-III pyridoxal-phosphate-dependent aminotransferase family.</text>
</comment>
<dbReference type="Gene3D" id="3.40.640.10">
    <property type="entry name" value="Type I PLP-dependent aspartate aminotransferase-like (Major domain)"/>
    <property type="match status" value="1"/>
</dbReference>
<dbReference type="EC" id="2.6.1.76" evidence="5"/>
<evidence type="ECO:0000256" key="6">
    <source>
        <dbReference type="ARBA" id="ARBA00014798"/>
    </source>
</evidence>
<keyword evidence="9" id="KW-0663">Pyridoxal phosphate</keyword>
<dbReference type="GO" id="GO:0030170">
    <property type="term" value="F:pyridoxal phosphate binding"/>
    <property type="evidence" value="ECO:0007669"/>
    <property type="project" value="InterPro"/>
</dbReference>
<evidence type="ECO:0000256" key="10">
    <source>
        <dbReference type="ARBA" id="ARBA00029744"/>
    </source>
</evidence>
<feature type="region of interest" description="Disordered" evidence="14">
    <location>
        <begin position="546"/>
        <end position="569"/>
    </location>
</feature>
<gene>
    <name evidence="15" type="primary">pvdH</name>
    <name evidence="15" type="ORF">SMALB_6853</name>
</gene>
<comment type="catalytic activity">
    <reaction evidence="13">
        <text>L-2,4-diaminobutanoate + 2-oxoglutarate = L-aspartate 4-semialdehyde + L-glutamate</text>
        <dbReference type="Rhea" id="RHEA:11160"/>
        <dbReference type="ChEBI" id="CHEBI:16810"/>
        <dbReference type="ChEBI" id="CHEBI:29985"/>
        <dbReference type="ChEBI" id="CHEBI:58761"/>
        <dbReference type="ChEBI" id="CHEBI:537519"/>
        <dbReference type="EC" id="2.6.1.76"/>
    </reaction>
</comment>
<evidence type="ECO:0000256" key="9">
    <source>
        <dbReference type="ARBA" id="ARBA00022898"/>
    </source>
</evidence>
<dbReference type="GO" id="GO:0045303">
    <property type="term" value="F:diaminobutyrate-2-oxoglutarate transaminase activity"/>
    <property type="evidence" value="ECO:0007669"/>
    <property type="project" value="UniProtKB-EC"/>
</dbReference>
<evidence type="ECO:0000256" key="5">
    <source>
        <dbReference type="ARBA" id="ARBA00013155"/>
    </source>
</evidence>
<dbReference type="InterPro" id="IPR015422">
    <property type="entry name" value="PyrdxlP-dep_Trfase_small"/>
</dbReference>
<proteinExistence type="inferred from homology"/>
<organism evidence="15 16">
    <name type="scientific">Streptomyces malaysiensis</name>
    <dbReference type="NCBI Taxonomy" id="92644"/>
    <lineage>
        <taxon>Bacteria</taxon>
        <taxon>Bacillati</taxon>
        <taxon>Actinomycetota</taxon>
        <taxon>Actinomycetes</taxon>
        <taxon>Kitasatosporales</taxon>
        <taxon>Streptomycetaceae</taxon>
        <taxon>Streptomyces</taxon>
        <taxon>Streptomyces violaceusniger group</taxon>
    </lineage>
</organism>
<dbReference type="PANTHER" id="PTHR43552:SF1">
    <property type="entry name" value="DIAMINOBUTYRATE--2-OXOGLUTARATE AMINOTRANSFERASE"/>
    <property type="match status" value="1"/>
</dbReference>
<dbReference type="InterPro" id="IPR049704">
    <property type="entry name" value="Aminotrans_3_PPA_site"/>
</dbReference>
<reference evidence="15 16" key="1">
    <citation type="submission" date="2020-02" db="EMBL/GenBank/DDBJ databases">
        <title>Streptomyces malaysiensis DSM14702 (JHCC583434, PFL_A843) Genome sequencing and assembly.</title>
        <authorList>
            <person name="Samborskyy M."/>
        </authorList>
    </citation>
    <scope>NUCLEOTIDE SEQUENCE [LARGE SCALE GENOMIC DNA]</scope>
    <source>
        <strain evidence="15 16">DSM 14702</strain>
    </source>
</reference>
<dbReference type="PANTHER" id="PTHR43552">
    <property type="entry name" value="DIAMINOBUTYRATE--2-OXOGLUTARATE AMINOTRANSFERASE"/>
    <property type="match status" value="1"/>
</dbReference>